<evidence type="ECO:0000256" key="6">
    <source>
        <dbReference type="SAM" id="MobiDB-lite"/>
    </source>
</evidence>
<accession>A0A6A4HHY1</accession>
<dbReference type="Proteomes" id="UP000799118">
    <property type="component" value="Unassembled WGS sequence"/>
</dbReference>
<dbReference type="GO" id="GO:0005656">
    <property type="term" value="C:nuclear pre-replicative complex"/>
    <property type="evidence" value="ECO:0007669"/>
    <property type="project" value="TreeGrafter"/>
</dbReference>
<keyword evidence="2 4" id="KW-0853">WD repeat</keyword>
<dbReference type="PANTHER" id="PTHR18763">
    <property type="entry name" value="WD-REPEAT PROTEIN 18"/>
    <property type="match status" value="1"/>
</dbReference>
<dbReference type="InterPro" id="IPR001680">
    <property type="entry name" value="WD40_rpt"/>
</dbReference>
<reference evidence="7" key="1">
    <citation type="journal article" date="2019" name="Environ. Microbiol.">
        <title>Fungal ecological strategies reflected in gene transcription - a case study of two litter decomposers.</title>
        <authorList>
            <person name="Barbi F."/>
            <person name="Kohler A."/>
            <person name="Barry K."/>
            <person name="Baskaran P."/>
            <person name="Daum C."/>
            <person name="Fauchery L."/>
            <person name="Ihrmark K."/>
            <person name="Kuo A."/>
            <person name="LaButti K."/>
            <person name="Lipzen A."/>
            <person name="Morin E."/>
            <person name="Grigoriev I.V."/>
            <person name="Henrissat B."/>
            <person name="Lindahl B."/>
            <person name="Martin F."/>
        </authorList>
    </citation>
    <scope>NUCLEOTIDE SEQUENCE</scope>
    <source>
        <strain evidence="7">JB14</strain>
    </source>
</reference>
<evidence type="ECO:0000256" key="3">
    <source>
        <dbReference type="ARBA" id="ARBA00022737"/>
    </source>
</evidence>
<comment type="subcellular location">
    <subcellularLocation>
        <location evidence="5">Nucleus</location>
    </subcellularLocation>
</comment>
<feature type="region of interest" description="Disordered" evidence="6">
    <location>
        <begin position="477"/>
        <end position="503"/>
    </location>
</feature>
<dbReference type="EMBL" id="ML769502">
    <property type="protein sequence ID" value="KAE9397141.1"/>
    <property type="molecule type" value="Genomic_DNA"/>
</dbReference>
<dbReference type="InterPro" id="IPR045227">
    <property type="entry name" value="WDR18/Ipi3/RID3"/>
</dbReference>
<comment type="subunit">
    <text evidence="5">Component of the RIX1 complex, composed of IPI1, RIX1/IPI2 and IPI3 in a 1:2:2 stoichiometry. The complex interacts (via RIX1) with MDN1 (via its hexameric AAA ATPase ring) and the pre-60S ribosome particles.</text>
</comment>
<keyword evidence="5" id="KW-0539">Nucleus</keyword>
<dbReference type="Gene3D" id="2.130.10.10">
    <property type="entry name" value="YVTN repeat-like/Quinoprotein amine dehydrogenase"/>
    <property type="match status" value="2"/>
</dbReference>
<evidence type="ECO:0000256" key="2">
    <source>
        <dbReference type="ARBA" id="ARBA00022574"/>
    </source>
</evidence>
<dbReference type="SUPFAM" id="SSF50978">
    <property type="entry name" value="WD40 repeat-like"/>
    <property type="match status" value="1"/>
</dbReference>
<name>A0A6A4HHY1_9AGAR</name>
<feature type="repeat" description="WD" evidence="4">
    <location>
        <begin position="195"/>
        <end position="217"/>
    </location>
</feature>
<evidence type="ECO:0000256" key="5">
    <source>
        <dbReference type="RuleBase" id="RU369067"/>
    </source>
</evidence>
<keyword evidence="8" id="KW-1185">Reference proteome</keyword>
<dbReference type="InterPro" id="IPR015943">
    <property type="entry name" value="WD40/YVTN_repeat-like_dom_sf"/>
</dbReference>
<dbReference type="InterPro" id="IPR036322">
    <property type="entry name" value="WD40_repeat_dom_sf"/>
</dbReference>
<dbReference type="GO" id="GO:0006364">
    <property type="term" value="P:rRNA processing"/>
    <property type="evidence" value="ECO:0007669"/>
    <property type="project" value="UniProtKB-UniRule"/>
</dbReference>
<organism evidence="7 8">
    <name type="scientific">Gymnopus androsaceus JB14</name>
    <dbReference type="NCBI Taxonomy" id="1447944"/>
    <lineage>
        <taxon>Eukaryota</taxon>
        <taxon>Fungi</taxon>
        <taxon>Dikarya</taxon>
        <taxon>Basidiomycota</taxon>
        <taxon>Agaricomycotina</taxon>
        <taxon>Agaricomycetes</taxon>
        <taxon>Agaricomycetidae</taxon>
        <taxon>Agaricales</taxon>
        <taxon>Marasmiineae</taxon>
        <taxon>Omphalotaceae</taxon>
        <taxon>Gymnopus</taxon>
    </lineage>
</organism>
<keyword evidence="5" id="KW-0698">rRNA processing</keyword>
<comment type="function">
    <text evidence="5">Component of the RIX1 complex required for processing of ITS2 sequences from 35S pre-rRNA.</text>
</comment>
<dbReference type="OrthoDB" id="756370at2759"/>
<dbReference type="PROSITE" id="PS50082">
    <property type="entry name" value="WD_REPEATS_2"/>
    <property type="match status" value="2"/>
</dbReference>
<evidence type="ECO:0000313" key="8">
    <source>
        <dbReference type="Proteomes" id="UP000799118"/>
    </source>
</evidence>
<dbReference type="GO" id="GO:0006261">
    <property type="term" value="P:DNA-templated DNA replication"/>
    <property type="evidence" value="ECO:0007669"/>
    <property type="project" value="TreeGrafter"/>
</dbReference>
<sequence>MLHEIIFCATAASSGSGSVTLHDISTGASLASFKQTNAAPHCTAFLNSRNAQGGFFLAAQPDKSLLHAYNFQKDQISLKIVLPEKLTCVALDPSGDFFAGGTSQGRIYLWEVSSGILFNAWDAHYRQINVLRFTRDGAALISGSDDSGISVWSMSRLLDEDSQNTLSLPYFTLTDHTLPVTDILCGMGSFPECRVLTSSVDHSVKLWDLSSRSLLTTFMFPQAISCLAWEPTEKMFFAASSSEDGSIYQMNLFRQLEEKTEGSTVEAIGGGGVNDIIRVLDYSEGSQKKRLINVGQPISCISMSLTSNLLVGTSTGLILVYDSPTHQLIRTISTHKGLSISHLATFLKPIDLIGHVSLSFSSTITTVDTIPVKPIMPFQRMRDSKTREMHEVSMMLPTQNSNYADESMLYSREALLRDHAYFTAPNSSGTRLDDTTTLQSRVSDLEAEVGLLRSQLGQAKGVNDLMWETVVQKVIHSQGNANGEGDERRRKRGRPDSSLDTHS</sequence>
<evidence type="ECO:0000256" key="4">
    <source>
        <dbReference type="PROSITE-ProRule" id="PRU00221"/>
    </source>
</evidence>
<dbReference type="SMART" id="SM00320">
    <property type="entry name" value="WD40"/>
    <property type="match status" value="5"/>
</dbReference>
<protein>
    <recommendedName>
        <fullName evidence="5">Pre-rRNA-processing protein IPI3</fullName>
    </recommendedName>
</protein>
<comment type="similarity">
    <text evidence="1 5">Belongs to the WD repeat IPI3/WDR18 family.</text>
</comment>
<evidence type="ECO:0000313" key="7">
    <source>
        <dbReference type="EMBL" id="KAE9397141.1"/>
    </source>
</evidence>
<feature type="compositionally biased region" description="Basic and acidic residues" evidence="6">
    <location>
        <begin position="494"/>
        <end position="503"/>
    </location>
</feature>
<keyword evidence="3" id="KW-0677">Repeat</keyword>
<dbReference type="Pfam" id="PF00400">
    <property type="entry name" value="WD40"/>
    <property type="match status" value="4"/>
</dbReference>
<feature type="repeat" description="WD" evidence="4">
    <location>
        <begin position="121"/>
        <end position="155"/>
    </location>
</feature>
<dbReference type="AlphaFoldDB" id="A0A6A4HHY1"/>
<proteinExistence type="inferred from homology"/>
<dbReference type="PROSITE" id="PS50294">
    <property type="entry name" value="WD_REPEATS_REGION"/>
    <property type="match status" value="1"/>
</dbReference>
<evidence type="ECO:0000256" key="1">
    <source>
        <dbReference type="ARBA" id="ARBA00010143"/>
    </source>
</evidence>
<dbReference type="GO" id="GO:0120330">
    <property type="term" value="C:rixosome complex"/>
    <property type="evidence" value="ECO:0007669"/>
    <property type="project" value="UniProtKB-UniRule"/>
</dbReference>
<dbReference type="PANTHER" id="PTHR18763:SF0">
    <property type="entry name" value="WD REPEAT-CONTAINING PROTEIN 18"/>
    <property type="match status" value="1"/>
</dbReference>
<gene>
    <name evidence="7" type="ORF">BT96DRAFT_884220</name>
</gene>